<dbReference type="InterPro" id="IPR049560">
    <property type="entry name" value="MeTrfase_RsmB-F_NOP2_cat"/>
</dbReference>
<dbReference type="PRINTS" id="PR02008">
    <property type="entry name" value="RCMTFAMILY"/>
</dbReference>
<comment type="caution">
    <text evidence="11">Lacks conserved residue(s) required for the propagation of feature annotation.</text>
</comment>
<dbReference type="Gene3D" id="3.40.50.150">
    <property type="entry name" value="Vaccinia Virus protein VP39"/>
    <property type="match status" value="1"/>
</dbReference>
<dbReference type="GO" id="GO:0005762">
    <property type="term" value="C:mitochondrial large ribosomal subunit"/>
    <property type="evidence" value="ECO:0007669"/>
    <property type="project" value="TreeGrafter"/>
</dbReference>
<evidence type="ECO:0000256" key="9">
    <source>
        <dbReference type="ARBA" id="ARBA00042050"/>
    </source>
</evidence>
<dbReference type="Gene3D" id="6.20.240.40">
    <property type="match status" value="1"/>
</dbReference>
<dbReference type="GeneID" id="111247468"/>
<keyword evidence="3 11" id="KW-0489">Methyltransferase</keyword>
<keyword evidence="4 11" id="KW-0808">Transferase</keyword>
<feature type="domain" description="SAM-dependent MTase RsmB/NOP-type" evidence="12">
    <location>
        <begin position="154"/>
        <end position="441"/>
    </location>
</feature>
<feature type="binding site" evidence="11">
    <location>
        <begin position="244"/>
        <end position="250"/>
    </location>
    <ligand>
        <name>S-adenosyl-L-methionine</name>
        <dbReference type="ChEBI" id="CHEBI:59789"/>
    </ligand>
</feature>
<dbReference type="Pfam" id="PF01189">
    <property type="entry name" value="Methyltr_RsmB-F"/>
    <property type="match status" value="1"/>
</dbReference>
<feature type="binding site" evidence="11">
    <location>
        <position position="267"/>
    </location>
    <ligand>
        <name>S-adenosyl-L-methionine</name>
        <dbReference type="ChEBI" id="CHEBI:59789"/>
    </ligand>
</feature>
<dbReference type="AlphaFoldDB" id="A0A7M7JMV4"/>
<dbReference type="InterPro" id="IPR023267">
    <property type="entry name" value="RCMT"/>
</dbReference>
<dbReference type="InParanoid" id="A0A7M7JMV4"/>
<proteinExistence type="inferred from homology"/>
<evidence type="ECO:0000256" key="2">
    <source>
        <dbReference type="ARBA" id="ARBA00022552"/>
    </source>
</evidence>
<keyword evidence="6 11" id="KW-0694">RNA-binding</keyword>
<evidence type="ECO:0000256" key="5">
    <source>
        <dbReference type="ARBA" id="ARBA00022691"/>
    </source>
</evidence>
<dbReference type="RefSeq" id="XP_022654138.1">
    <property type="nucleotide sequence ID" value="XM_022798403.1"/>
</dbReference>
<feature type="active site" description="Nucleophile" evidence="11">
    <location>
        <position position="369"/>
    </location>
</feature>
<evidence type="ECO:0000313" key="13">
    <source>
        <dbReference type="EnsemblMetazoa" id="XP_022654138"/>
    </source>
</evidence>
<keyword evidence="2" id="KW-0698">rRNA processing</keyword>
<dbReference type="GO" id="GO:0003723">
    <property type="term" value="F:RNA binding"/>
    <property type="evidence" value="ECO:0007669"/>
    <property type="project" value="UniProtKB-UniRule"/>
</dbReference>
<dbReference type="SUPFAM" id="SSF53335">
    <property type="entry name" value="S-adenosyl-L-methionine-dependent methyltransferases"/>
    <property type="match status" value="1"/>
</dbReference>
<evidence type="ECO:0000256" key="4">
    <source>
        <dbReference type="ARBA" id="ARBA00022679"/>
    </source>
</evidence>
<evidence type="ECO:0000256" key="8">
    <source>
        <dbReference type="ARBA" id="ARBA00023128"/>
    </source>
</evidence>
<sequence length="442" mass="49856">MSVVFSSRLTSVNRLRKCTQMPQMRKSKLAPKKQPSQFAMDHFDAFYSKVFGLDAWRSMRIALLSKKKYCAVVNPFAVTEELIERLRSIGCREIVGRPTNVDTWDASPEVQMTDLPLPMPDIMPNEEDAVFDDSSRFIRKGNTEPLLSFVPATEIVAQEEIIDEGQYFNFLQPEGDSELAMKTHKPLPALPLHVYTFPRGVISDFPSPKKTTNGLFEYYLMDAASLLPVVALGLEPGDDFADFCAAPGGKTLAVAFTQKTRVHFCSDISASRVQRLKGILGSYLPPEERAKITIKLANMTLISDNSTYNKILVDVPCSNDRSSLESEENNIFHQIRVKERLSLPETQKAILTHALRRLRPGGATVYSTCSLSPVQNDSVVYMTLQSFKQMKFVITNLSETFSPFVEQGLFHLYDKCRYGQLVMPNLTSNFGPMYICRIERVK</sequence>
<evidence type="ECO:0000256" key="10">
    <source>
        <dbReference type="ARBA" id="ARBA00049302"/>
    </source>
</evidence>
<keyword evidence="7" id="KW-0809">Transit peptide</keyword>
<evidence type="ECO:0000256" key="11">
    <source>
        <dbReference type="PROSITE-ProRule" id="PRU01023"/>
    </source>
</evidence>
<dbReference type="InterPro" id="IPR001678">
    <property type="entry name" value="MeTrfase_RsmB-F_NOP2_dom"/>
</dbReference>
<dbReference type="OMA" id="MVNNFGD"/>
<dbReference type="PANTHER" id="PTHR22808:SF3">
    <property type="entry name" value="5-METHYLCYTOSINE RRNA METHYLTRANSFERASE NSUN4"/>
    <property type="match status" value="1"/>
</dbReference>
<evidence type="ECO:0000256" key="6">
    <source>
        <dbReference type="ARBA" id="ARBA00022884"/>
    </source>
</evidence>
<comment type="similarity">
    <text evidence="11">Belongs to the class I-like SAM-binding methyltransferase superfamily. RsmB/NOP family.</text>
</comment>
<reference evidence="13" key="1">
    <citation type="submission" date="2021-01" db="UniProtKB">
        <authorList>
            <consortium name="EnsemblMetazoa"/>
        </authorList>
    </citation>
    <scope>IDENTIFICATION</scope>
</reference>
<dbReference type="EnsemblMetazoa" id="XM_022798403">
    <property type="protein sequence ID" value="XP_022654138"/>
    <property type="gene ID" value="LOC111247468"/>
</dbReference>
<organism evidence="13 14">
    <name type="scientific">Varroa destructor</name>
    <name type="common">Honeybee mite</name>
    <dbReference type="NCBI Taxonomy" id="109461"/>
    <lineage>
        <taxon>Eukaryota</taxon>
        <taxon>Metazoa</taxon>
        <taxon>Ecdysozoa</taxon>
        <taxon>Arthropoda</taxon>
        <taxon>Chelicerata</taxon>
        <taxon>Arachnida</taxon>
        <taxon>Acari</taxon>
        <taxon>Parasitiformes</taxon>
        <taxon>Mesostigmata</taxon>
        <taxon>Gamasina</taxon>
        <taxon>Dermanyssoidea</taxon>
        <taxon>Varroidae</taxon>
        <taxon>Varroa</taxon>
    </lineage>
</organism>
<dbReference type="Proteomes" id="UP000594260">
    <property type="component" value="Unplaced"/>
</dbReference>
<accession>A0A7M7JMV4</accession>
<evidence type="ECO:0000256" key="1">
    <source>
        <dbReference type="ARBA" id="ARBA00004173"/>
    </source>
</evidence>
<comment type="catalytic activity">
    <reaction evidence="10">
        <text>a cytidine in rRNA + S-adenosyl-L-methionine = a 5-methylcytidine in rRNA + S-adenosyl-L-homocysteine + H(+)</text>
        <dbReference type="Rhea" id="RHEA:61484"/>
        <dbReference type="Rhea" id="RHEA-COMP:15836"/>
        <dbReference type="Rhea" id="RHEA-COMP:15837"/>
        <dbReference type="ChEBI" id="CHEBI:15378"/>
        <dbReference type="ChEBI" id="CHEBI:57856"/>
        <dbReference type="ChEBI" id="CHEBI:59789"/>
        <dbReference type="ChEBI" id="CHEBI:74483"/>
        <dbReference type="ChEBI" id="CHEBI:82748"/>
    </reaction>
</comment>
<evidence type="ECO:0000313" key="14">
    <source>
        <dbReference type="Proteomes" id="UP000594260"/>
    </source>
</evidence>
<name>A0A7M7JMV4_VARDE</name>
<protein>
    <recommendedName>
        <fullName evidence="9">NOL1/NOP2/Sun domain family member 4</fullName>
    </recommendedName>
</protein>
<evidence type="ECO:0000259" key="12">
    <source>
        <dbReference type="PROSITE" id="PS51686"/>
    </source>
</evidence>
<dbReference type="FunCoup" id="A0A7M7JMV4">
    <property type="interactions" value="313"/>
</dbReference>
<keyword evidence="14" id="KW-1185">Reference proteome</keyword>
<dbReference type="PANTHER" id="PTHR22808">
    <property type="entry name" value="NCL1 YEAST -RELATED NOL1/NOP2/FMU SUN DOMAIN-CONTAINING"/>
    <property type="match status" value="1"/>
</dbReference>
<dbReference type="PROSITE" id="PS51686">
    <property type="entry name" value="SAM_MT_RSMB_NOP"/>
    <property type="match status" value="1"/>
</dbReference>
<feature type="binding site" evidence="11">
    <location>
        <position position="314"/>
    </location>
    <ligand>
        <name>S-adenosyl-L-methionine</name>
        <dbReference type="ChEBI" id="CHEBI:59789"/>
    </ligand>
</feature>
<dbReference type="GO" id="GO:0008173">
    <property type="term" value="F:RNA methyltransferase activity"/>
    <property type="evidence" value="ECO:0007669"/>
    <property type="project" value="InterPro"/>
</dbReference>
<evidence type="ECO:0000256" key="3">
    <source>
        <dbReference type="ARBA" id="ARBA00022603"/>
    </source>
</evidence>
<keyword evidence="8" id="KW-0496">Mitochondrion</keyword>
<comment type="subcellular location">
    <subcellularLocation>
        <location evidence="1">Mitochondrion</location>
    </subcellularLocation>
</comment>
<keyword evidence="5 11" id="KW-0949">S-adenosyl-L-methionine</keyword>
<dbReference type="GO" id="GO:0031167">
    <property type="term" value="P:rRNA methylation"/>
    <property type="evidence" value="ECO:0007669"/>
    <property type="project" value="TreeGrafter"/>
</dbReference>
<dbReference type="KEGG" id="vde:111247468"/>
<evidence type="ECO:0000256" key="7">
    <source>
        <dbReference type="ARBA" id="ARBA00022946"/>
    </source>
</evidence>
<dbReference type="OrthoDB" id="8020218at2759"/>
<dbReference type="InterPro" id="IPR029063">
    <property type="entry name" value="SAM-dependent_MTases_sf"/>
</dbReference>